<comment type="similarity">
    <text evidence="11">Belongs to the tRNA nucleotidyltransferase/poly(A) polymerase family.</text>
</comment>
<reference evidence="15" key="2">
    <citation type="journal article" date="2021" name="PeerJ">
        <title>Extensive microbial diversity within the chicken gut microbiome revealed by metagenomics and culture.</title>
        <authorList>
            <person name="Gilroy R."/>
            <person name="Ravi A."/>
            <person name="Getino M."/>
            <person name="Pursley I."/>
            <person name="Horton D.L."/>
            <person name="Alikhan N.F."/>
            <person name="Baker D."/>
            <person name="Gharbi K."/>
            <person name="Hall N."/>
            <person name="Watson M."/>
            <person name="Adriaenssens E.M."/>
            <person name="Foster-Nyarko E."/>
            <person name="Jarju S."/>
            <person name="Secka A."/>
            <person name="Antonio M."/>
            <person name="Oren A."/>
            <person name="Chaudhuri R.R."/>
            <person name="La Ragione R."/>
            <person name="Hildebrand F."/>
            <person name="Pallen M.J."/>
        </authorList>
    </citation>
    <scope>NUCLEOTIDE SEQUENCE</scope>
    <source>
        <strain evidence="15">CHK158-818</strain>
    </source>
</reference>
<dbReference type="GO" id="GO:0046872">
    <property type="term" value="F:metal ion binding"/>
    <property type="evidence" value="ECO:0007669"/>
    <property type="project" value="UniProtKB-KW"/>
</dbReference>
<feature type="domain" description="HD" evidence="13">
    <location>
        <begin position="265"/>
        <end position="382"/>
    </location>
</feature>
<dbReference type="CDD" id="cd00077">
    <property type="entry name" value="HDc"/>
    <property type="match status" value="1"/>
</dbReference>
<dbReference type="GO" id="GO:0003723">
    <property type="term" value="F:RNA binding"/>
    <property type="evidence" value="ECO:0007669"/>
    <property type="project" value="UniProtKB-KW"/>
</dbReference>
<sequence length="492" mass="56019">MQPDSSLRSEHLKHPIFSLIGSIADQAGQPCYVIGGYVRDIFLKRPSKDIDIVTLGSGINLATSLSKQLGKGAYLSVFKNFGTAQVKYRNLEIEFVGARKESYNRDSRKPVVENGTLADDQNRRDFTINALAICLNKECFGELIDPFGGLSDLGNKTIRTPLNPDITFSDDPLRMMRAIRFSTQLEFRIEENTLNAITRNAERINIISKERIIDELNKIMASEKPSTGYLLLNKCQLLKLIFPELDALKGVETKDGKGHKDNFFHTLQVLDNVAARTDNIWLRWAALLHDIAKPVTKRYDEKIGWTFHNHNFVGEKMIPSIFRKMKLPLNEKMKYVQKLVGLHMRPIILAEDTVTDSAVRRLLFDAGDDIEDLMLLCEADITSKNREKVARFRDNFQLVRTKLKEIEEKDRIRNMQPPISGEEIMEIFNLPPCSQVGAIKSAIKDAILDGIIPNEKEAAYQFMMDFARSKQIPMINPLPEYTDSPQKAHNIH</sequence>
<dbReference type="FunFam" id="3.30.460.10:FF:000033">
    <property type="entry name" value="Poly A polymerase head domain protein"/>
    <property type="match status" value="1"/>
</dbReference>
<comment type="cofactor">
    <cofactor evidence="1">
        <name>Mg(2+)</name>
        <dbReference type="ChEBI" id="CHEBI:18420"/>
    </cofactor>
</comment>
<keyword evidence="2 11" id="KW-0808">Transferase</keyword>
<dbReference type="GO" id="GO:0008033">
    <property type="term" value="P:tRNA processing"/>
    <property type="evidence" value="ECO:0007669"/>
    <property type="project" value="UniProtKB-KW"/>
</dbReference>
<dbReference type="SUPFAM" id="SSF81891">
    <property type="entry name" value="Poly A polymerase C-terminal region-like"/>
    <property type="match status" value="1"/>
</dbReference>
<organism evidence="15 16">
    <name type="scientific">Candidatus Gallibacteroides avistercoris</name>
    <dbReference type="NCBI Taxonomy" id="2840833"/>
    <lineage>
        <taxon>Bacteria</taxon>
        <taxon>Pseudomonadati</taxon>
        <taxon>Bacteroidota</taxon>
        <taxon>Bacteroidia</taxon>
        <taxon>Bacteroidales</taxon>
        <taxon>Bacteroidaceae</taxon>
        <taxon>Bacteroidaceae incertae sedis</taxon>
        <taxon>Candidatus Gallibacteroides</taxon>
    </lineage>
</organism>
<dbReference type="GO" id="GO:0042245">
    <property type="term" value="P:RNA repair"/>
    <property type="evidence" value="ECO:0007669"/>
    <property type="project" value="UniProtKB-KW"/>
</dbReference>
<dbReference type="Proteomes" id="UP000824112">
    <property type="component" value="Unassembled WGS sequence"/>
</dbReference>
<keyword evidence="7" id="KW-0692">RNA repair</keyword>
<evidence type="ECO:0000256" key="1">
    <source>
        <dbReference type="ARBA" id="ARBA00001946"/>
    </source>
</evidence>
<dbReference type="InterPro" id="IPR002646">
    <property type="entry name" value="PolA_pol_head_dom"/>
</dbReference>
<keyword evidence="3" id="KW-0819">tRNA processing</keyword>
<evidence type="ECO:0000256" key="7">
    <source>
        <dbReference type="ARBA" id="ARBA00022800"/>
    </source>
</evidence>
<keyword evidence="8" id="KW-0067">ATP-binding</keyword>
<keyword evidence="4" id="KW-0548">Nucleotidyltransferase</keyword>
<gene>
    <name evidence="15" type="ORF">IAB03_01860</name>
</gene>
<evidence type="ECO:0000313" key="16">
    <source>
        <dbReference type="Proteomes" id="UP000824112"/>
    </source>
</evidence>
<evidence type="ECO:0000259" key="12">
    <source>
        <dbReference type="Pfam" id="PF01743"/>
    </source>
</evidence>
<evidence type="ECO:0000256" key="5">
    <source>
        <dbReference type="ARBA" id="ARBA00022723"/>
    </source>
</evidence>
<dbReference type="CDD" id="cd05398">
    <property type="entry name" value="NT_ClassII-CCAase"/>
    <property type="match status" value="1"/>
</dbReference>
<evidence type="ECO:0000256" key="4">
    <source>
        <dbReference type="ARBA" id="ARBA00022695"/>
    </source>
</evidence>
<evidence type="ECO:0000256" key="10">
    <source>
        <dbReference type="ARBA" id="ARBA00022884"/>
    </source>
</evidence>
<dbReference type="Gene3D" id="3.30.460.10">
    <property type="entry name" value="Beta Polymerase, domain 2"/>
    <property type="match status" value="1"/>
</dbReference>
<evidence type="ECO:0000259" key="13">
    <source>
        <dbReference type="Pfam" id="PF01966"/>
    </source>
</evidence>
<dbReference type="InterPro" id="IPR006674">
    <property type="entry name" value="HD_domain"/>
</dbReference>
<evidence type="ECO:0000313" key="15">
    <source>
        <dbReference type="EMBL" id="HIU54536.1"/>
    </source>
</evidence>
<dbReference type="Gene3D" id="1.10.246.80">
    <property type="match status" value="1"/>
</dbReference>
<evidence type="ECO:0000256" key="6">
    <source>
        <dbReference type="ARBA" id="ARBA00022741"/>
    </source>
</evidence>
<dbReference type="PANTHER" id="PTHR47545:SF1">
    <property type="entry name" value="MULTIFUNCTIONAL CCA PROTEIN"/>
    <property type="match status" value="1"/>
</dbReference>
<evidence type="ECO:0000256" key="3">
    <source>
        <dbReference type="ARBA" id="ARBA00022694"/>
    </source>
</evidence>
<dbReference type="Pfam" id="PF01743">
    <property type="entry name" value="PolyA_pol"/>
    <property type="match status" value="1"/>
</dbReference>
<evidence type="ECO:0000256" key="2">
    <source>
        <dbReference type="ARBA" id="ARBA00022679"/>
    </source>
</evidence>
<protein>
    <submittedName>
        <fullName evidence="15">HD domain-containing protein</fullName>
    </submittedName>
</protein>
<dbReference type="SUPFAM" id="SSF81301">
    <property type="entry name" value="Nucleotidyltransferase"/>
    <property type="match status" value="1"/>
</dbReference>
<dbReference type="Gene3D" id="1.10.3090.10">
    <property type="entry name" value="cca-adding enzyme, domain 2"/>
    <property type="match status" value="1"/>
</dbReference>
<feature type="domain" description="tRNA nucleotidyltransferase/poly(A) polymerase RNA and SrmB- binding" evidence="14">
    <location>
        <begin position="187"/>
        <end position="247"/>
    </location>
</feature>
<dbReference type="PANTHER" id="PTHR47545">
    <property type="entry name" value="MULTIFUNCTIONAL CCA PROTEIN"/>
    <property type="match status" value="1"/>
</dbReference>
<dbReference type="InterPro" id="IPR003607">
    <property type="entry name" value="HD/PDEase_dom"/>
</dbReference>
<keyword evidence="5" id="KW-0479">Metal-binding</keyword>
<dbReference type="EMBL" id="DVNA01000040">
    <property type="protein sequence ID" value="HIU54536.1"/>
    <property type="molecule type" value="Genomic_DNA"/>
</dbReference>
<dbReference type="AlphaFoldDB" id="A0A9D1M6G7"/>
<dbReference type="Pfam" id="PF01966">
    <property type="entry name" value="HD"/>
    <property type="match status" value="1"/>
</dbReference>
<evidence type="ECO:0000256" key="8">
    <source>
        <dbReference type="ARBA" id="ARBA00022840"/>
    </source>
</evidence>
<dbReference type="GO" id="GO:0005524">
    <property type="term" value="F:ATP binding"/>
    <property type="evidence" value="ECO:0007669"/>
    <property type="project" value="UniProtKB-KW"/>
</dbReference>
<name>A0A9D1M6G7_9BACT</name>
<keyword evidence="10 11" id="KW-0694">RNA-binding</keyword>
<comment type="caution">
    <text evidence="15">The sequence shown here is derived from an EMBL/GenBank/DDBJ whole genome shotgun (WGS) entry which is preliminary data.</text>
</comment>
<dbReference type="InterPro" id="IPR043519">
    <property type="entry name" value="NT_sf"/>
</dbReference>
<keyword evidence="9" id="KW-0460">Magnesium</keyword>
<evidence type="ECO:0000256" key="11">
    <source>
        <dbReference type="RuleBase" id="RU003953"/>
    </source>
</evidence>
<dbReference type="GO" id="GO:0016779">
    <property type="term" value="F:nucleotidyltransferase activity"/>
    <property type="evidence" value="ECO:0007669"/>
    <property type="project" value="UniProtKB-KW"/>
</dbReference>
<proteinExistence type="inferred from homology"/>
<dbReference type="InterPro" id="IPR032828">
    <property type="entry name" value="PolyA_RNA-bd"/>
</dbReference>
<dbReference type="Pfam" id="PF12627">
    <property type="entry name" value="PolyA_pol_RNAbd"/>
    <property type="match status" value="1"/>
</dbReference>
<evidence type="ECO:0000259" key="14">
    <source>
        <dbReference type="Pfam" id="PF12627"/>
    </source>
</evidence>
<evidence type="ECO:0000256" key="9">
    <source>
        <dbReference type="ARBA" id="ARBA00022842"/>
    </source>
</evidence>
<dbReference type="InterPro" id="IPR050124">
    <property type="entry name" value="tRNA_CCA-adding_enzyme"/>
</dbReference>
<keyword evidence="6" id="KW-0547">Nucleotide-binding</keyword>
<accession>A0A9D1M6G7</accession>
<feature type="domain" description="Poly A polymerase head" evidence="12">
    <location>
        <begin position="31"/>
        <end position="159"/>
    </location>
</feature>
<reference evidence="15" key="1">
    <citation type="submission" date="2020-10" db="EMBL/GenBank/DDBJ databases">
        <authorList>
            <person name="Gilroy R."/>
        </authorList>
    </citation>
    <scope>NUCLEOTIDE SEQUENCE</scope>
    <source>
        <strain evidence="15">CHK158-818</strain>
    </source>
</reference>